<dbReference type="AlphaFoldDB" id="D2QCV2"/>
<evidence type="ECO:0000256" key="1">
    <source>
        <dbReference type="SAM" id="Phobius"/>
    </source>
</evidence>
<evidence type="ECO:0000313" key="3">
    <source>
        <dbReference type="EMBL" id="ADB38107.1"/>
    </source>
</evidence>
<keyword evidence="4" id="KW-1185">Reference proteome</keyword>
<reference evidence="3 4" key="1">
    <citation type="journal article" date="2010" name="Stand. Genomic Sci.">
        <title>Complete genome sequence of Spirosoma linguale type strain (1).</title>
        <authorList>
            <person name="Lail K."/>
            <person name="Sikorski J."/>
            <person name="Saunders E."/>
            <person name="Lapidus A."/>
            <person name="Glavina Del Rio T."/>
            <person name="Copeland A."/>
            <person name="Tice H."/>
            <person name="Cheng J.-F."/>
            <person name="Lucas S."/>
            <person name="Nolan M."/>
            <person name="Bruce D."/>
            <person name="Goodwin L."/>
            <person name="Pitluck S."/>
            <person name="Ivanova N."/>
            <person name="Mavromatis K."/>
            <person name="Ovchinnikova G."/>
            <person name="Pati A."/>
            <person name="Chen A."/>
            <person name="Palaniappan K."/>
            <person name="Land M."/>
            <person name="Hauser L."/>
            <person name="Chang Y.-J."/>
            <person name="Jeffries C.D."/>
            <person name="Chain P."/>
            <person name="Brettin T."/>
            <person name="Detter J.C."/>
            <person name="Schuetze A."/>
            <person name="Rohde M."/>
            <person name="Tindall B.J."/>
            <person name="Goeker M."/>
            <person name="Bristow J."/>
            <person name="Eisen J.A."/>
            <person name="Markowitz V."/>
            <person name="Hugenholtz P."/>
            <person name="Kyrpides N.C."/>
            <person name="Klenk H.-P."/>
            <person name="Chen F."/>
        </authorList>
    </citation>
    <scope>NUCLEOTIDE SEQUENCE [LARGE SCALE GENOMIC DNA]</scope>
    <source>
        <strain evidence="4">ATCC 33905 / DSM 74 / LMG 10896 / Claus 1</strain>
    </source>
</reference>
<feature type="transmembrane region" description="Helical" evidence="1">
    <location>
        <begin position="307"/>
        <end position="330"/>
    </location>
</feature>
<accession>D2QCV2</accession>
<dbReference type="InterPro" id="IPR052529">
    <property type="entry name" value="Bact_Transport_Assoc"/>
</dbReference>
<dbReference type="InterPro" id="IPR007349">
    <property type="entry name" value="DUF418"/>
</dbReference>
<proteinExistence type="predicted"/>
<dbReference type="KEGG" id="sli:Slin_2066"/>
<name>D2QCV2_SPILD</name>
<feature type="transmembrane region" description="Helical" evidence="1">
    <location>
        <begin position="243"/>
        <end position="261"/>
    </location>
</feature>
<organism evidence="3 4">
    <name type="scientific">Spirosoma linguale (strain ATCC 33905 / DSM 74 / LMG 10896 / Claus 1)</name>
    <dbReference type="NCBI Taxonomy" id="504472"/>
    <lineage>
        <taxon>Bacteria</taxon>
        <taxon>Pseudomonadati</taxon>
        <taxon>Bacteroidota</taxon>
        <taxon>Cytophagia</taxon>
        <taxon>Cytophagales</taxon>
        <taxon>Cytophagaceae</taxon>
        <taxon>Spirosoma</taxon>
    </lineage>
</organism>
<sequence>MTMHAPQVHPTTERSALVDALRGLALLSIALANVPTGDALKSTHYIFLNSQAINPILEAAKHILISTKFITLFSILFGYGFYTQLNRATQWGTSFRRYFTMRMLLLLIIGCLHAYLLWFGDIIRYYALCGMALLVFHQLSTRKLLITALVFMVPVTAILFILNGLLELQRYSYDYTIPDRIIYETSYLNYLRDNFTIDPMVNFVQDSPITFAACFGKILFGYWLGRISFFQQPQRFGRMLKKWFWWGLSVGTFASVGYWAVSTGRLTLDLPLLWLPFVIAGGLVLHSLFYIAAFVRVFQTQRGKRVLLIFAPLGKMALTNYLLQTVFYLLFFYAWPHAWPTSQRISLAEVYLLTLLFYGLQVLFSHWWLRYFSQGPVEFLWKKMAYRQLGPGDRPASQISSIPS</sequence>
<evidence type="ECO:0000259" key="2">
    <source>
        <dbReference type="Pfam" id="PF04235"/>
    </source>
</evidence>
<feature type="domain" description="DUF418" evidence="2">
    <location>
        <begin position="224"/>
        <end position="387"/>
    </location>
</feature>
<evidence type="ECO:0000313" key="4">
    <source>
        <dbReference type="Proteomes" id="UP000002028"/>
    </source>
</evidence>
<feature type="transmembrane region" description="Helical" evidence="1">
    <location>
        <begin position="273"/>
        <end position="295"/>
    </location>
</feature>
<keyword evidence="1" id="KW-1133">Transmembrane helix</keyword>
<keyword evidence="1" id="KW-0472">Membrane</keyword>
<dbReference type="HOGENOM" id="CLU_039610_0_0_10"/>
<feature type="transmembrane region" description="Helical" evidence="1">
    <location>
        <begin position="144"/>
        <end position="166"/>
    </location>
</feature>
<dbReference type="PANTHER" id="PTHR30590">
    <property type="entry name" value="INNER MEMBRANE PROTEIN"/>
    <property type="match status" value="1"/>
</dbReference>
<dbReference type="EMBL" id="CP001769">
    <property type="protein sequence ID" value="ADB38107.1"/>
    <property type="molecule type" value="Genomic_DNA"/>
</dbReference>
<feature type="transmembrane region" description="Helical" evidence="1">
    <location>
        <begin position="102"/>
        <end position="123"/>
    </location>
</feature>
<feature type="transmembrane region" description="Helical" evidence="1">
    <location>
        <begin position="209"/>
        <end position="231"/>
    </location>
</feature>
<dbReference type="Pfam" id="PF04235">
    <property type="entry name" value="DUF418"/>
    <property type="match status" value="1"/>
</dbReference>
<dbReference type="eggNOG" id="COG2311">
    <property type="taxonomic scope" value="Bacteria"/>
</dbReference>
<feature type="transmembrane region" description="Helical" evidence="1">
    <location>
        <begin position="63"/>
        <end position="82"/>
    </location>
</feature>
<gene>
    <name evidence="3" type="ordered locus">Slin_2066</name>
</gene>
<protein>
    <recommendedName>
        <fullName evidence="2">DUF418 domain-containing protein</fullName>
    </recommendedName>
</protein>
<dbReference type="PANTHER" id="PTHR30590:SF2">
    <property type="entry name" value="INNER MEMBRANE PROTEIN"/>
    <property type="match status" value="1"/>
</dbReference>
<dbReference type="Proteomes" id="UP000002028">
    <property type="component" value="Chromosome"/>
</dbReference>
<keyword evidence="1" id="KW-0812">Transmembrane</keyword>
<feature type="transmembrane region" description="Helical" evidence="1">
    <location>
        <begin position="350"/>
        <end position="369"/>
    </location>
</feature>